<protein>
    <submittedName>
        <fullName evidence="1">Similar to Saccharomyces cerevisiae YLR381W CTF3 Outer kinetochore protein that forms a complex with Mcm16p and Mcm22p</fullName>
    </submittedName>
</protein>
<proteinExistence type="predicted"/>
<dbReference type="AlphaFoldDB" id="A0A1X7RB26"/>
<evidence type="ECO:0000313" key="2">
    <source>
        <dbReference type="Proteomes" id="UP000196158"/>
    </source>
</evidence>
<dbReference type="OrthoDB" id="6347512at2759"/>
<organism evidence="1 2">
    <name type="scientific">Maudiozyma saulgeensis</name>
    <dbReference type="NCBI Taxonomy" id="1789683"/>
    <lineage>
        <taxon>Eukaryota</taxon>
        <taxon>Fungi</taxon>
        <taxon>Dikarya</taxon>
        <taxon>Ascomycota</taxon>
        <taxon>Saccharomycotina</taxon>
        <taxon>Saccharomycetes</taxon>
        <taxon>Saccharomycetales</taxon>
        <taxon>Saccharomycetaceae</taxon>
        <taxon>Maudiozyma</taxon>
    </lineage>
</organism>
<keyword evidence="2" id="KW-1185">Reference proteome</keyword>
<sequence length="738" mass="85945">MSNTLDTPLFDLIHATTDISQWELKALLKKVYSAVPRHGISPTMIAPFIDFLCTTQLITTSTKISLIEQYLIPNGYLGKDVVETLFKHLGTPTIYTQQTDKIPSKYIQVALCKWLVHVFFLLPESQDDSSLSTWLQIWQFDYLQEWITFIIVWSTRTRLDIKPWKVNLLIKVAKNTGYSNSRATATLILRKYLTVLNHSTKISDTLDEINCSESDIKDLQDLHWNFDFIKTLKIVLSRESSFKFNNSIVEDKLEVLISLLGTSDIDSRKLNFLGTMPNDKSILSETKTIVQLYKNWNYLKLPKNVELVITDQHYSLPQLFTLALSHLELSLENKAVEEFWIRMYSYLKIHLGRCFHEKQLTIKERMTLFDKIIHCCIIYSRFIPDIINDFLTLPNLFASKDLFIIICIRLLPIMPPPENYSKFKNKILKVLAICLLTKQKLDSKSDKGSSYKSTFGSICYSIVHMVQNWLLHTEDDTVMLYSLDLLGDIRKLLLSNMTNSLPDRNITLPTVLLLDVQSSFIEYYQNIRKPDERTVTVIDKVILKNNVMDKLLTLDDPLLLNHCCSYFIIANKFIKDSPAPNIYVQLYNQYIMDLTNYLWRSRVADSKKLFGIPTEFIKSIHENLVGGRNAELKLKYMFSVRGIPAITSVISFILRRIEQRKHCTVQYLYPITEDGFRRFQKELSIEDNSTNSWIPNVKTFNDLNILLLEELSSMKQYYFVVRFLTIYMKSLSHVQLLQ</sequence>
<accession>A0A1X7RB26</accession>
<gene>
    <name evidence="1" type="ORF">KASA_0F00770G</name>
</gene>
<dbReference type="CDD" id="cd22647">
    <property type="entry name" value="CTF3_NTD_HEAT"/>
    <property type="match status" value="1"/>
</dbReference>
<dbReference type="EMBL" id="FXLY01000013">
    <property type="protein sequence ID" value="SMN22669.1"/>
    <property type="molecule type" value="Genomic_DNA"/>
</dbReference>
<dbReference type="STRING" id="1789683.A0A1X7RB26"/>
<evidence type="ECO:0000313" key="1">
    <source>
        <dbReference type="EMBL" id="SMN22669.1"/>
    </source>
</evidence>
<reference evidence="1 2" key="1">
    <citation type="submission" date="2017-04" db="EMBL/GenBank/DDBJ databases">
        <authorList>
            <person name="Afonso C.L."/>
            <person name="Miller P.J."/>
            <person name="Scott M.A."/>
            <person name="Spackman E."/>
            <person name="Goraichik I."/>
            <person name="Dimitrov K.M."/>
            <person name="Suarez D.L."/>
            <person name="Swayne D.E."/>
        </authorList>
    </citation>
    <scope>NUCLEOTIDE SEQUENCE [LARGE SCALE GENOMIC DNA]</scope>
</reference>
<name>A0A1X7RB26_9SACH</name>
<dbReference type="Proteomes" id="UP000196158">
    <property type="component" value="Unassembled WGS sequence"/>
</dbReference>